<gene>
    <name evidence="2" type="ORF">GCM10017566_12900</name>
</gene>
<protein>
    <recommendedName>
        <fullName evidence="1">Methyltransferase domain-containing protein</fullName>
    </recommendedName>
</protein>
<dbReference type="EMBL" id="BNAV01000001">
    <property type="protein sequence ID" value="GHF40890.1"/>
    <property type="molecule type" value="Genomic_DNA"/>
</dbReference>
<dbReference type="CDD" id="cd02440">
    <property type="entry name" value="AdoMet_MTases"/>
    <property type="match status" value="1"/>
</dbReference>
<reference evidence="2" key="2">
    <citation type="submission" date="2020-09" db="EMBL/GenBank/DDBJ databases">
        <authorList>
            <person name="Sun Q."/>
            <person name="Zhou Y."/>
        </authorList>
    </citation>
    <scope>NUCLEOTIDE SEQUENCE</scope>
    <source>
        <strain evidence="2">CGMCC 4.7679</strain>
    </source>
</reference>
<dbReference type="InterPro" id="IPR029063">
    <property type="entry name" value="SAM-dependent_MTases_sf"/>
</dbReference>
<proteinExistence type="predicted"/>
<evidence type="ECO:0000259" key="1">
    <source>
        <dbReference type="Pfam" id="PF13649"/>
    </source>
</evidence>
<feature type="domain" description="Methyltransferase" evidence="1">
    <location>
        <begin position="175"/>
        <end position="269"/>
    </location>
</feature>
<dbReference type="AlphaFoldDB" id="A0A8H9IUM4"/>
<reference evidence="2" key="1">
    <citation type="journal article" date="2014" name="Int. J. Syst. Evol. Microbiol.">
        <title>Complete genome sequence of Corynebacterium casei LMG S-19264T (=DSM 44701T), isolated from a smear-ripened cheese.</title>
        <authorList>
            <consortium name="US DOE Joint Genome Institute (JGI-PGF)"/>
            <person name="Walter F."/>
            <person name="Albersmeier A."/>
            <person name="Kalinowski J."/>
            <person name="Ruckert C."/>
        </authorList>
    </citation>
    <scope>NUCLEOTIDE SEQUENCE</scope>
    <source>
        <strain evidence="2">CGMCC 4.7679</strain>
    </source>
</reference>
<dbReference type="InterPro" id="IPR041698">
    <property type="entry name" value="Methyltransf_25"/>
</dbReference>
<dbReference type="Pfam" id="PF13649">
    <property type="entry name" value="Methyltransf_25"/>
    <property type="match status" value="1"/>
</dbReference>
<name>A0A8H9IUM4_9PSEU</name>
<dbReference type="RefSeq" id="WP_145936126.1">
    <property type="nucleotide sequence ID" value="NZ_BNAV01000001.1"/>
</dbReference>
<dbReference type="Proteomes" id="UP000658656">
    <property type="component" value="Unassembled WGS sequence"/>
</dbReference>
<evidence type="ECO:0000313" key="2">
    <source>
        <dbReference type="EMBL" id="GHF40890.1"/>
    </source>
</evidence>
<dbReference type="OrthoDB" id="3289938at2"/>
<dbReference type="SUPFAM" id="SSF53335">
    <property type="entry name" value="S-adenosyl-L-methionine-dependent methyltransferases"/>
    <property type="match status" value="1"/>
</dbReference>
<accession>A0A8H9IUM4</accession>
<sequence length="335" mass="34485">MTHTGSGGDVASLQQALSAHTTIKDWAQGAELVALLGAAHRAGWLDRLRDGATAADLAGGRDAAVVADALAVLASAGVAESGDDDVFRLTPAFGALLAGGTGIELPATLDAIELAKEQIAAAVDGSAGGLTGAQALTIARNAGVRATPGSRELYGMVFEAVPAYRDALAAGGPLLDLGSGVGGALLTSLALYPRLRAVGVELVPEVAAELRDRAREAGLGDRVEIREADATGLRDEAEFAAAFWAQPFFPDSSRDAVLAVIFRALRPGGLLLLQELVPQQETTTRTLLDRLFDTRRGITYGRSAEDLAVEATGAGFADAEIAMSPLGRLVLARRP</sequence>
<evidence type="ECO:0000313" key="3">
    <source>
        <dbReference type="Proteomes" id="UP000658656"/>
    </source>
</evidence>
<organism evidence="2 3">
    <name type="scientific">Amycolatopsis bartoniae</name>
    <dbReference type="NCBI Taxonomy" id="941986"/>
    <lineage>
        <taxon>Bacteria</taxon>
        <taxon>Bacillati</taxon>
        <taxon>Actinomycetota</taxon>
        <taxon>Actinomycetes</taxon>
        <taxon>Pseudonocardiales</taxon>
        <taxon>Pseudonocardiaceae</taxon>
        <taxon>Amycolatopsis</taxon>
    </lineage>
</organism>
<dbReference type="Gene3D" id="3.40.50.150">
    <property type="entry name" value="Vaccinia Virus protein VP39"/>
    <property type="match status" value="1"/>
</dbReference>
<keyword evidence="3" id="KW-1185">Reference proteome</keyword>
<comment type="caution">
    <text evidence="2">The sequence shown here is derived from an EMBL/GenBank/DDBJ whole genome shotgun (WGS) entry which is preliminary data.</text>
</comment>